<evidence type="ECO:0000313" key="3">
    <source>
        <dbReference type="EMBL" id="CAD8519946.1"/>
    </source>
</evidence>
<dbReference type="NCBIfam" id="TIGR00231">
    <property type="entry name" value="small_GTP"/>
    <property type="match status" value="1"/>
</dbReference>
<dbReference type="PANTHER" id="PTHR47978">
    <property type="match status" value="1"/>
</dbReference>
<dbReference type="EMBL" id="HBEQ01009162">
    <property type="protein sequence ID" value="CAD8519946.1"/>
    <property type="molecule type" value="Transcribed_RNA"/>
</dbReference>
<sequence>MTEWRVTTDASETDTGAFLKALREQEGRSGDVEDAGPSLVTSKGAVKVILLGDSAVGKSKLVERFLMDGYQPQQLSTFALTLFRYEFKHPDGRVVAVDFWDTAGQERFNNLHPSYFYKAHACVLAFDVTRKVTYKNLDRWYHELREYCPGIPTICVANKIDVDYRVTERSFAFPTKHKLPFFFVSASDGTNVVKVFQQAIMMGLDHKENPSDDFMTMALELLGE</sequence>
<proteinExistence type="predicted"/>
<dbReference type="SMART" id="SM00175">
    <property type="entry name" value="RAB"/>
    <property type="match status" value="1"/>
</dbReference>
<dbReference type="SMART" id="SM00176">
    <property type="entry name" value="RAN"/>
    <property type="match status" value="1"/>
</dbReference>
<reference evidence="3" key="1">
    <citation type="submission" date="2021-01" db="EMBL/GenBank/DDBJ databases">
        <authorList>
            <person name="Corre E."/>
            <person name="Pelletier E."/>
            <person name="Niang G."/>
            <person name="Scheremetjew M."/>
            <person name="Finn R."/>
            <person name="Kale V."/>
            <person name="Holt S."/>
            <person name="Cochrane G."/>
            <person name="Meng A."/>
            <person name="Brown T."/>
            <person name="Cohen L."/>
        </authorList>
    </citation>
    <scope>NUCLEOTIDE SEQUENCE</scope>
    <source>
        <strain evidence="3">CCMP1723</strain>
    </source>
</reference>
<dbReference type="SUPFAM" id="SSF52540">
    <property type="entry name" value="P-loop containing nucleoside triphosphate hydrolases"/>
    <property type="match status" value="1"/>
</dbReference>
<dbReference type="GO" id="GO:0005525">
    <property type="term" value="F:GTP binding"/>
    <property type="evidence" value="ECO:0007669"/>
    <property type="project" value="InterPro"/>
</dbReference>
<dbReference type="InterPro" id="IPR005225">
    <property type="entry name" value="Small_GTP-bd"/>
</dbReference>
<evidence type="ECO:0000256" key="1">
    <source>
        <dbReference type="ARBA" id="ARBA00022741"/>
    </source>
</evidence>
<dbReference type="EMBL" id="HBEQ01009164">
    <property type="protein sequence ID" value="CAD8519948.1"/>
    <property type="molecule type" value="Transcribed_RNA"/>
</dbReference>
<evidence type="ECO:0000313" key="2">
    <source>
        <dbReference type="EMBL" id="CAD8519945.1"/>
    </source>
</evidence>
<dbReference type="PROSITE" id="PS51419">
    <property type="entry name" value="RAB"/>
    <property type="match status" value="1"/>
</dbReference>
<organism evidence="3">
    <name type="scientific">Micromonas pusilla</name>
    <name type="common">Picoplanktonic green alga</name>
    <name type="synonym">Chromulina pusilla</name>
    <dbReference type="NCBI Taxonomy" id="38833"/>
    <lineage>
        <taxon>Eukaryota</taxon>
        <taxon>Viridiplantae</taxon>
        <taxon>Chlorophyta</taxon>
        <taxon>Mamiellophyceae</taxon>
        <taxon>Mamiellales</taxon>
        <taxon>Mamiellaceae</taxon>
        <taxon>Micromonas</taxon>
    </lineage>
</organism>
<gene>
    <name evidence="2" type="ORF">MCOM1403_LOCUS7371</name>
    <name evidence="3" type="ORF">MCOM1403_LOCUS7372</name>
    <name evidence="4" type="ORF">MCOM1403_LOCUS7373</name>
    <name evidence="5" type="ORF">MCOM1403_LOCUS7374</name>
</gene>
<name>A0A6U0PWF1_MICPS</name>
<dbReference type="GO" id="GO:0003924">
    <property type="term" value="F:GTPase activity"/>
    <property type="evidence" value="ECO:0007669"/>
    <property type="project" value="InterPro"/>
</dbReference>
<dbReference type="FunFam" id="3.40.50.300:FF:001656">
    <property type="entry name" value="Rab11B GTPase, putative"/>
    <property type="match status" value="1"/>
</dbReference>
<dbReference type="AlphaFoldDB" id="A0A6U0PWF1"/>
<dbReference type="Gene3D" id="3.40.50.300">
    <property type="entry name" value="P-loop containing nucleotide triphosphate hydrolases"/>
    <property type="match status" value="1"/>
</dbReference>
<dbReference type="PRINTS" id="PR00449">
    <property type="entry name" value="RASTRNSFRMNG"/>
</dbReference>
<keyword evidence="1" id="KW-0547">Nucleotide-binding</keyword>
<dbReference type="InterPro" id="IPR027417">
    <property type="entry name" value="P-loop_NTPase"/>
</dbReference>
<dbReference type="SMART" id="SM00173">
    <property type="entry name" value="RAS"/>
    <property type="match status" value="1"/>
</dbReference>
<dbReference type="EMBL" id="HBEQ01009163">
    <property type="protein sequence ID" value="CAD8519947.1"/>
    <property type="molecule type" value="Transcribed_RNA"/>
</dbReference>
<accession>A0A6U0PWF1</accession>
<dbReference type="EMBL" id="HBEQ01009161">
    <property type="protein sequence ID" value="CAD8519945.1"/>
    <property type="molecule type" value="Transcribed_RNA"/>
</dbReference>
<protein>
    <submittedName>
        <fullName evidence="3">Uncharacterized protein</fullName>
    </submittedName>
</protein>
<evidence type="ECO:0000313" key="4">
    <source>
        <dbReference type="EMBL" id="CAD8519947.1"/>
    </source>
</evidence>
<dbReference type="InterPro" id="IPR001806">
    <property type="entry name" value="Small_GTPase"/>
</dbReference>
<evidence type="ECO:0000313" key="5">
    <source>
        <dbReference type="EMBL" id="CAD8519948.1"/>
    </source>
</evidence>
<dbReference type="Pfam" id="PF00071">
    <property type="entry name" value="Ras"/>
    <property type="match status" value="1"/>
</dbReference>
<dbReference type="SMART" id="SM00174">
    <property type="entry name" value="RHO"/>
    <property type="match status" value="1"/>
</dbReference>